<evidence type="ECO:0000256" key="4">
    <source>
        <dbReference type="ARBA" id="ARBA00023004"/>
    </source>
</evidence>
<evidence type="ECO:0000313" key="8">
    <source>
        <dbReference type="Proteomes" id="UP000006875"/>
    </source>
</evidence>
<dbReference type="OrthoDB" id="1674532at2"/>
<evidence type="ECO:0000259" key="6">
    <source>
        <dbReference type="Pfam" id="PF04055"/>
    </source>
</evidence>
<dbReference type="RefSeq" id="WP_013387339.1">
    <property type="nucleotide sequence ID" value="NC_014632.1"/>
</dbReference>
<dbReference type="PANTHER" id="PTHR42836">
    <property type="entry name" value="7-CARBOXY-7-DEAZAGUANINE SYNTHASE"/>
    <property type="match status" value="1"/>
</dbReference>
<dbReference type="AlphaFoldDB" id="E3H7T7"/>
<organism evidence="7 8">
    <name type="scientific">Ilyobacter polytropus (strain ATCC 51220 / DSM 2926 / LMG 16218 / CuHBu1)</name>
    <dbReference type="NCBI Taxonomy" id="572544"/>
    <lineage>
        <taxon>Bacteria</taxon>
        <taxon>Fusobacteriati</taxon>
        <taxon>Fusobacteriota</taxon>
        <taxon>Fusobacteriia</taxon>
        <taxon>Fusobacteriales</taxon>
        <taxon>Fusobacteriaceae</taxon>
        <taxon>Ilyobacter</taxon>
    </lineage>
</organism>
<dbReference type="InterPro" id="IPR058240">
    <property type="entry name" value="rSAM_sf"/>
</dbReference>
<reference evidence="7 8" key="1">
    <citation type="journal article" date="2010" name="Stand. Genomic Sci.">
        <title>Complete genome sequence of Ilyobacter polytropus type strain (CuHbu1).</title>
        <authorList>
            <person name="Sikorski J."/>
            <person name="Chertkov O."/>
            <person name="Lapidus A."/>
            <person name="Nolan M."/>
            <person name="Lucas S."/>
            <person name="Del Rio T.G."/>
            <person name="Tice H."/>
            <person name="Cheng J.F."/>
            <person name="Tapia R."/>
            <person name="Han C."/>
            <person name="Goodwin L."/>
            <person name="Pitluck S."/>
            <person name="Liolios K."/>
            <person name="Ivanova N."/>
            <person name="Mavromatis K."/>
            <person name="Mikhailova N."/>
            <person name="Pati A."/>
            <person name="Chen A."/>
            <person name="Palaniappan K."/>
            <person name="Land M."/>
            <person name="Hauser L."/>
            <person name="Chang Y.J."/>
            <person name="Jeffries C.D."/>
            <person name="Brambilla E."/>
            <person name="Yasawong M."/>
            <person name="Rohde M."/>
            <person name="Pukall R."/>
            <person name="Spring S."/>
            <person name="Goker M."/>
            <person name="Woyke T."/>
            <person name="Bristow J."/>
            <person name="Eisen J.A."/>
            <person name="Markowitz V."/>
            <person name="Hugenholtz P."/>
            <person name="Kyrpides N.C."/>
            <person name="Klenk H.P."/>
        </authorList>
    </citation>
    <scope>NUCLEOTIDE SEQUENCE [LARGE SCALE GENOMIC DNA]</scope>
    <source>
        <strain evidence="8">ATCC 51220 / DSM 2926 / LMG 16218 / CuHBu1</strain>
    </source>
</reference>
<dbReference type="SFLD" id="SFLDS00029">
    <property type="entry name" value="Radical_SAM"/>
    <property type="match status" value="1"/>
</dbReference>
<dbReference type="CDD" id="cd01335">
    <property type="entry name" value="Radical_SAM"/>
    <property type="match status" value="1"/>
</dbReference>
<dbReference type="KEGG" id="ipo:Ilyop_0883"/>
<keyword evidence="2" id="KW-0949">S-adenosyl-L-methionine</keyword>
<keyword evidence="1" id="KW-0004">4Fe-4S</keyword>
<dbReference type="STRING" id="572544.Ilyop_0883"/>
<dbReference type="EMBL" id="CP002281">
    <property type="protein sequence ID" value="ADO82669.1"/>
    <property type="molecule type" value="Genomic_DNA"/>
</dbReference>
<evidence type="ECO:0000256" key="2">
    <source>
        <dbReference type="ARBA" id="ARBA00022691"/>
    </source>
</evidence>
<feature type="domain" description="Radical SAM core" evidence="6">
    <location>
        <begin position="92"/>
        <end position="221"/>
    </location>
</feature>
<gene>
    <name evidence="7" type="ordered locus">Ilyop_0883</name>
</gene>
<dbReference type="GO" id="GO:0051539">
    <property type="term" value="F:4 iron, 4 sulfur cluster binding"/>
    <property type="evidence" value="ECO:0007669"/>
    <property type="project" value="UniProtKB-KW"/>
</dbReference>
<dbReference type="SFLD" id="SFLDG01067">
    <property type="entry name" value="SPASM/twitch_domain_containing"/>
    <property type="match status" value="1"/>
</dbReference>
<evidence type="ECO:0000256" key="3">
    <source>
        <dbReference type="ARBA" id="ARBA00022723"/>
    </source>
</evidence>
<proteinExistence type="predicted"/>
<protein>
    <submittedName>
        <fullName evidence="7">Radical SAM domain protein</fullName>
    </submittedName>
</protein>
<dbReference type="InterPro" id="IPR007197">
    <property type="entry name" value="rSAM"/>
</dbReference>
<dbReference type="GO" id="GO:0003824">
    <property type="term" value="F:catalytic activity"/>
    <property type="evidence" value="ECO:0007669"/>
    <property type="project" value="InterPro"/>
</dbReference>
<dbReference type="Pfam" id="PF04055">
    <property type="entry name" value="Radical_SAM"/>
    <property type="match status" value="1"/>
</dbReference>
<dbReference type="HOGENOM" id="CLU_682916_0_0_0"/>
<dbReference type="eggNOG" id="COG2108">
    <property type="taxonomic scope" value="Bacteria"/>
</dbReference>
<dbReference type="Gene3D" id="3.20.20.70">
    <property type="entry name" value="Aldolase class I"/>
    <property type="match status" value="1"/>
</dbReference>
<name>E3H7T7_ILYPC</name>
<dbReference type="SUPFAM" id="SSF102114">
    <property type="entry name" value="Radical SAM enzymes"/>
    <property type="match status" value="1"/>
</dbReference>
<evidence type="ECO:0000256" key="1">
    <source>
        <dbReference type="ARBA" id="ARBA00022485"/>
    </source>
</evidence>
<accession>E3H7T7</accession>
<evidence type="ECO:0000256" key="5">
    <source>
        <dbReference type="ARBA" id="ARBA00023014"/>
    </source>
</evidence>
<keyword evidence="5" id="KW-0411">Iron-sulfur</keyword>
<dbReference type="GO" id="GO:0046872">
    <property type="term" value="F:metal ion binding"/>
    <property type="evidence" value="ECO:0007669"/>
    <property type="project" value="UniProtKB-KW"/>
</dbReference>
<keyword evidence="8" id="KW-1185">Reference proteome</keyword>
<dbReference type="InterPro" id="IPR013785">
    <property type="entry name" value="Aldolase_TIM"/>
</dbReference>
<evidence type="ECO:0000313" key="7">
    <source>
        <dbReference type="EMBL" id="ADO82669.1"/>
    </source>
</evidence>
<keyword evidence="4" id="KW-0408">Iron</keyword>
<dbReference type="PANTHER" id="PTHR42836:SF1">
    <property type="entry name" value="7-CARBOXY-7-DEAZAGUANINE SYNTHASE"/>
    <property type="match status" value="1"/>
</dbReference>
<sequence>MKISKKEALEWFEFLSEIPSDSQQVFEEYNNIIKSTLRQIEKSYMNEIKKLQDNIPGLKNLQGRTYYVGEEKNFPKGCMSCLFGDGLGGIRKTHTCNLTCKFCYYHDSMEDVEQIPEGMWDIGDNLYEEEDIDLLLSIQKNPSGIAYVYLEPFMEIEEYYSVVKKFSKAGIHQHMYTNGVLCTDENLKKLAESGLDELRFNLGASNCSDKVIKAMKTAKKYFKAVGIETPMTPEFYESFIEKKEEILSIGLDFMNCAEFHVGPDNINNYIGEKFYVYKNGYLSPTWSRKITCKFMEMASKEKWDMLVHDCSNHTKYAREINKASKQGNSFGAHSYFSEFDRQLPYLFLPILKDKDFKFLSETPLPENLKLENFKEAILESLSHEESEEEFYQGFEDYINNEEN</sequence>
<keyword evidence="3" id="KW-0479">Metal-binding</keyword>
<dbReference type="Proteomes" id="UP000006875">
    <property type="component" value="Chromosome"/>
</dbReference>